<protein>
    <submittedName>
        <fullName evidence="2">AAA family ATPase</fullName>
    </submittedName>
</protein>
<dbReference type="InterPro" id="IPR027417">
    <property type="entry name" value="P-loop_NTPase"/>
</dbReference>
<gene>
    <name evidence="2" type="ORF">OEZ71_01045</name>
</gene>
<evidence type="ECO:0000313" key="2">
    <source>
        <dbReference type="EMBL" id="MCV2870876.1"/>
    </source>
</evidence>
<organism evidence="2 3">
    <name type="scientific">Albidovulum litorale</name>
    <dbReference type="NCBI Taxonomy" id="2984134"/>
    <lineage>
        <taxon>Bacteria</taxon>
        <taxon>Pseudomonadati</taxon>
        <taxon>Pseudomonadota</taxon>
        <taxon>Alphaproteobacteria</taxon>
        <taxon>Rhodobacterales</taxon>
        <taxon>Paracoccaceae</taxon>
        <taxon>Albidovulum</taxon>
    </lineage>
</organism>
<accession>A0ABT2ZIB7</accession>
<dbReference type="PANTHER" id="PTHR43384">
    <property type="entry name" value="SEPTUM SITE-DETERMINING PROTEIN MIND HOMOLOG, CHLOROPLASTIC-RELATED"/>
    <property type="match status" value="1"/>
</dbReference>
<dbReference type="RefSeq" id="WP_263738076.1">
    <property type="nucleotide sequence ID" value="NZ_JAOWKZ010000001.1"/>
</dbReference>
<dbReference type="InterPro" id="IPR050625">
    <property type="entry name" value="ParA/MinD_ATPase"/>
</dbReference>
<name>A0ABT2ZIB7_9RHOB</name>
<keyword evidence="3" id="KW-1185">Reference proteome</keyword>
<dbReference type="PANTHER" id="PTHR43384:SF13">
    <property type="entry name" value="SLR0110 PROTEIN"/>
    <property type="match status" value="1"/>
</dbReference>
<sequence>MATEPKRSMLVIAKGSGVADAIISAFSGETDLRIETKDATLAQMNGKAISALANYDVIMFQASPDDSAEIEAIQSLVSNRRNETTLVALADGDISLSKARALSNAGVDEVLPLPTGDGKIDAQMIRLSRKKTPQHGGGAQAQGRIIAVAQARGGVGSTTVAVNLADQLCRSKGLFSRSAGHKVALVDFDLQFGTVGSFLDLGEQDTLLQLALDGTVPDANFLEQSMVDLPSGLSVLAAPSSFAPLDSLRSDQVAAILDTLREKYEFVVVDMPRALVGWVEPIVQRADEMMVVTDMSVSSVRHCRRLIDFFTQDNHALPVEVVINHQHKPLMQSRLHREAAKVLDRKLEHWLPHDPRAASGAADRGKPLSVAAPRSPLGKAIARLARATLSVRQVAMQRPAK</sequence>
<reference evidence="2 3" key="1">
    <citation type="submission" date="2022-10" db="EMBL/GenBank/DDBJ databases">
        <title>Defluviimonas sp. nov., isolated from ocean surface sediments.</title>
        <authorList>
            <person name="He W."/>
            <person name="Wang L."/>
            <person name="Zhang D.-F."/>
        </authorList>
    </citation>
    <scope>NUCLEOTIDE SEQUENCE [LARGE SCALE GENOMIC DNA]</scope>
    <source>
        <strain evidence="2 3">WL0050</strain>
    </source>
</reference>
<dbReference type="SUPFAM" id="SSF52540">
    <property type="entry name" value="P-loop containing nucleoside triphosphate hydrolases"/>
    <property type="match status" value="1"/>
</dbReference>
<dbReference type="EMBL" id="JAOWKZ010000001">
    <property type="protein sequence ID" value="MCV2870876.1"/>
    <property type="molecule type" value="Genomic_DNA"/>
</dbReference>
<evidence type="ECO:0000259" key="1">
    <source>
        <dbReference type="Pfam" id="PF13614"/>
    </source>
</evidence>
<proteinExistence type="predicted"/>
<evidence type="ECO:0000313" key="3">
    <source>
        <dbReference type="Proteomes" id="UP001652564"/>
    </source>
</evidence>
<dbReference type="Pfam" id="PF13614">
    <property type="entry name" value="AAA_31"/>
    <property type="match status" value="1"/>
</dbReference>
<dbReference type="Gene3D" id="3.40.50.300">
    <property type="entry name" value="P-loop containing nucleotide triphosphate hydrolases"/>
    <property type="match status" value="1"/>
</dbReference>
<comment type="caution">
    <text evidence="2">The sequence shown here is derived from an EMBL/GenBank/DDBJ whole genome shotgun (WGS) entry which is preliminary data.</text>
</comment>
<dbReference type="Proteomes" id="UP001652564">
    <property type="component" value="Unassembled WGS sequence"/>
</dbReference>
<feature type="domain" description="AAA" evidence="1">
    <location>
        <begin position="144"/>
        <end position="311"/>
    </location>
</feature>
<dbReference type="InterPro" id="IPR025669">
    <property type="entry name" value="AAA_dom"/>
</dbReference>